<accession>A0ABU0L522</accession>
<dbReference type="EMBL" id="JAUSWA010000035">
    <property type="protein sequence ID" value="MDQ0496409.1"/>
    <property type="molecule type" value="Genomic_DNA"/>
</dbReference>
<dbReference type="Proteomes" id="UP001242811">
    <property type="component" value="Unassembled WGS sequence"/>
</dbReference>
<reference evidence="2 3" key="1">
    <citation type="submission" date="2023-07" db="EMBL/GenBank/DDBJ databases">
        <title>Genomic Encyclopedia of Type Strains, Phase IV (KMG-IV): sequencing the most valuable type-strain genomes for metagenomic binning, comparative biology and taxonomic classification.</title>
        <authorList>
            <person name="Goeker M."/>
        </authorList>
    </citation>
    <scope>NUCLEOTIDE SEQUENCE [LARGE SCALE GENOMIC DNA]</scope>
    <source>
        <strain evidence="2 3">DSM 14914</strain>
    </source>
</reference>
<dbReference type="RefSeq" id="WP_152381883.1">
    <property type="nucleotide sequence ID" value="NZ_CP045298.1"/>
</dbReference>
<evidence type="ECO:0000313" key="2">
    <source>
        <dbReference type="EMBL" id="MDQ0496409.1"/>
    </source>
</evidence>
<comment type="caution">
    <text evidence="2">The sequence shown here is derived from an EMBL/GenBank/DDBJ whole genome shotgun (WGS) entry which is preliminary data.</text>
</comment>
<organism evidence="2 3">
    <name type="scientific">Paenibacillus brasilensis</name>
    <dbReference type="NCBI Taxonomy" id="128574"/>
    <lineage>
        <taxon>Bacteria</taxon>
        <taxon>Bacillati</taxon>
        <taxon>Bacillota</taxon>
        <taxon>Bacilli</taxon>
        <taxon>Bacillales</taxon>
        <taxon>Paenibacillaceae</taxon>
        <taxon>Paenibacillus</taxon>
    </lineage>
</organism>
<keyword evidence="1" id="KW-0472">Membrane</keyword>
<keyword evidence="3" id="KW-1185">Reference proteome</keyword>
<sequence>MENSIPWTQIVTAVVAIYAAFMSTVTFIVNKNEKSRKVSLAFSYGFLDTYNGLSDAAVIVTVSNPGYQHVVINIPYLILPDNKTLVFPRPQSNVSYPHKLEAGSSCTIWIGLNELKETLFTNGYNGKVHLDAGVDDGSGRKHLTKKSLILNLDVS</sequence>
<evidence type="ECO:0000313" key="3">
    <source>
        <dbReference type="Proteomes" id="UP001242811"/>
    </source>
</evidence>
<proteinExistence type="predicted"/>
<name>A0ABU0L522_9BACL</name>
<keyword evidence="1" id="KW-1133">Transmembrane helix</keyword>
<gene>
    <name evidence="2" type="ORF">QOZ95_004599</name>
</gene>
<keyword evidence="1" id="KW-0812">Transmembrane</keyword>
<protein>
    <submittedName>
        <fullName evidence="2">Uncharacterized protein</fullName>
    </submittedName>
</protein>
<feature type="transmembrane region" description="Helical" evidence="1">
    <location>
        <begin position="6"/>
        <end position="29"/>
    </location>
</feature>
<evidence type="ECO:0000256" key="1">
    <source>
        <dbReference type="SAM" id="Phobius"/>
    </source>
</evidence>